<dbReference type="HOGENOM" id="CLU_3102611_0_0_6"/>
<name>D1P722_9GAMM</name>
<accession>D1P722</accession>
<evidence type="ECO:0000313" key="2">
    <source>
        <dbReference type="EMBL" id="EFB70869.1"/>
    </source>
</evidence>
<evidence type="ECO:0000313" key="3">
    <source>
        <dbReference type="Proteomes" id="UP000005512"/>
    </source>
</evidence>
<keyword evidence="1" id="KW-0472">Membrane</keyword>
<organism evidence="2 3">
    <name type="scientific">Providencia rustigianii DSM 4541</name>
    <dbReference type="NCBI Taxonomy" id="500637"/>
    <lineage>
        <taxon>Bacteria</taxon>
        <taxon>Pseudomonadati</taxon>
        <taxon>Pseudomonadota</taxon>
        <taxon>Gammaproteobacteria</taxon>
        <taxon>Enterobacterales</taxon>
        <taxon>Morganellaceae</taxon>
        <taxon>Providencia</taxon>
    </lineage>
</organism>
<keyword evidence="1" id="KW-1133">Transmembrane helix</keyword>
<comment type="caution">
    <text evidence="2">The sequence shown here is derived from an EMBL/GenBank/DDBJ whole genome shotgun (WGS) entry which is preliminary data.</text>
</comment>
<protein>
    <submittedName>
        <fullName evidence="2">Uncharacterized protein</fullName>
    </submittedName>
</protein>
<dbReference type="AlphaFoldDB" id="D1P722"/>
<reference evidence="2" key="1">
    <citation type="submission" date="2009-12" db="EMBL/GenBank/DDBJ databases">
        <authorList>
            <person name="Weinstock G."/>
            <person name="Sodergren E."/>
            <person name="Clifton S."/>
            <person name="Fulton L."/>
            <person name="Fulton B."/>
            <person name="Courtney L."/>
            <person name="Fronick C."/>
            <person name="Harrison M."/>
            <person name="Strong C."/>
            <person name="Farmer C."/>
            <person name="Delahaunty K."/>
            <person name="Markovic C."/>
            <person name="Hall O."/>
            <person name="Minx P."/>
            <person name="Tomlinson C."/>
            <person name="Mitreva M."/>
            <person name="Nelson J."/>
            <person name="Hou S."/>
            <person name="Wollam A."/>
            <person name="Pepin K.H."/>
            <person name="Johnson M."/>
            <person name="Bhonagiri V."/>
            <person name="Nash W.E."/>
            <person name="Warren W."/>
            <person name="Chinwalla A."/>
            <person name="Mardis E.R."/>
            <person name="Wilson R.K."/>
        </authorList>
    </citation>
    <scope>NUCLEOTIDE SEQUENCE [LARGE SCALE GENOMIC DNA]</scope>
    <source>
        <strain evidence="2">DSM 4541</strain>
    </source>
</reference>
<keyword evidence="3" id="KW-1185">Reference proteome</keyword>
<feature type="transmembrane region" description="Helical" evidence="1">
    <location>
        <begin position="6"/>
        <end position="27"/>
    </location>
</feature>
<gene>
    <name evidence="2" type="ORF">PROVRUST_08042</name>
</gene>
<keyword evidence="1" id="KW-0812">Transmembrane</keyword>
<dbReference type="Proteomes" id="UP000005512">
    <property type="component" value="Unassembled WGS sequence"/>
</dbReference>
<sequence>MINFFIYILECLFITFGYLFQNEIICFKLNSFKIQSINFVFIRLLWLKYNH</sequence>
<dbReference type="EMBL" id="ABXV02000046">
    <property type="protein sequence ID" value="EFB70869.1"/>
    <property type="molecule type" value="Genomic_DNA"/>
</dbReference>
<evidence type="ECO:0000256" key="1">
    <source>
        <dbReference type="SAM" id="Phobius"/>
    </source>
</evidence>
<proteinExistence type="predicted"/>